<feature type="binding site" evidence="9">
    <location>
        <position position="15"/>
    </location>
    <ligand>
        <name>ATP</name>
        <dbReference type="ChEBI" id="CHEBI:30616"/>
    </ligand>
</feature>
<dbReference type="NCBIfam" id="TIGR00016">
    <property type="entry name" value="ackA"/>
    <property type="match status" value="1"/>
</dbReference>
<dbReference type="PIRSF" id="PIRSF000722">
    <property type="entry name" value="Acetate_prop_kin"/>
    <property type="match status" value="1"/>
</dbReference>
<dbReference type="GO" id="GO:0000287">
    <property type="term" value="F:magnesium ion binding"/>
    <property type="evidence" value="ECO:0007669"/>
    <property type="project" value="UniProtKB-UniRule"/>
</dbReference>
<dbReference type="GO" id="GO:0008776">
    <property type="term" value="F:acetate kinase activity"/>
    <property type="evidence" value="ECO:0007669"/>
    <property type="project" value="UniProtKB-UniRule"/>
</dbReference>
<dbReference type="EMBL" id="DOTR01000100">
    <property type="protein sequence ID" value="HCA03856.1"/>
    <property type="molecule type" value="Genomic_DNA"/>
</dbReference>
<dbReference type="PROSITE" id="PS01076">
    <property type="entry name" value="ACETATE_KINASE_2"/>
    <property type="match status" value="1"/>
</dbReference>
<keyword evidence="7 9" id="KW-0067">ATP-binding</keyword>
<comment type="subunit">
    <text evidence="9">Homodimer.</text>
</comment>
<evidence type="ECO:0000256" key="2">
    <source>
        <dbReference type="ARBA" id="ARBA00022490"/>
    </source>
</evidence>
<comment type="function">
    <text evidence="9">Catalyzes the formation of acetyl phosphate from acetate and ATP. Can also catalyze the reverse reaction.</text>
</comment>
<evidence type="ECO:0000256" key="9">
    <source>
        <dbReference type="HAMAP-Rule" id="MF_00020"/>
    </source>
</evidence>
<comment type="subcellular location">
    <subcellularLocation>
        <location evidence="9">Cytoplasm</location>
    </subcellularLocation>
</comment>
<evidence type="ECO:0000256" key="8">
    <source>
        <dbReference type="ARBA" id="ARBA00022842"/>
    </source>
</evidence>
<dbReference type="GO" id="GO:0006083">
    <property type="term" value="P:acetate metabolic process"/>
    <property type="evidence" value="ECO:0007669"/>
    <property type="project" value="TreeGrafter"/>
</dbReference>
<feature type="binding site" evidence="9">
    <location>
        <begin position="224"/>
        <end position="228"/>
    </location>
    <ligand>
        <name>ATP</name>
        <dbReference type="ChEBI" id="CHEBI:30616"/>
    </ligand>
</feature>
<comment type="cofactor">
    <cofactor evidence="9">
        <name>Mg(2+)</name>
        <dbReference type="ChEBI" id="CHEBI:18420"/>
    </cofactor>
    <cofactor evidence="9">
        <name>Mn(2+)</name>
        <dbReference type="ChEBI" id="CHEBI:29035"/>
    </cofactor>
    <text evidence="9">Mg(2+). Can also accept Mn(2+).</text>
</comment>
<comment type="pathway">
    <text evidence="9">Metabolic intermediate biosynthesis; acetyl-CoA biosynthesis; acetyl-CoA from acetate: step 1/2.</text>
</comment>
<feature type="binding site" evidence="9">
    <location>
        <position position="108"/>
    </location>
    <ligand>
        <name>substrate</name>
    </ligand>
</feature>
<keyword evidence="2 9" id="KW-0963">Cytoplasm</keyword>
<feature type="active site" description="Proton donor/acceptor" evidence="9">
    <location>
        <position position="165"/>
    </location>
</feature>
<evidence type="ECO:0000256" key="5">
    <source>
        <dbReference type="ARBA" id="ARBA00022741"/>
    </source>
</evidence>
<dbReference type="HAMAP" id="MF_00020">
    <property type="entry name" value="Acetate_kinase"/>
    <property type="match status" value="1"/>
</dbReference>
<comment type="catalytic activity">
    <reaction evidence="9">
        <text>acetate + ATP = acetyl phosphate + ADP</text>
        <dbReference type="Rhea" id="RHEA:11352"/>
        <dbReference type="ChEBI" id="CHEBI:22191"/>
        <dbReference type="ChEBI" id="CHEBI:30089"/>
        <dbReference type="ChEBI" id="CHEBI:30616"/>
        <dbReference type="ChEBI" id="CHEBI:456216"/>
        <dbReference type="EC" id="2.7.2.1"/>
    </reaction>
</comment>
<evidence type="ECO:0000256" key="4">
    <source>
        <dbReference type="ARBA" id="ARBA00022723"/>
    </source>
</evidence>
<feature type="site" description="Transition state stabilizer" evidence="9">
    <location>
        <position position="196"/>
    </location>
</feature>
<keyword evidence="6 9" id="KW-0418">Kinase</keyword>
<dbReference type="Gene3D" id="3.30.420.40">
    <property type="match status" value="2"/>
</dbReference>
<proteinExistence type="inferred from homology"/>
<dbReference type="PROSITE" id="PS01075">
    <property type="entry name" value="ACETATE_KINASE_1"/>
    <property type="match status" value="1"/>
</dbReference>
<dbReference type="GO" id="GO:0005829">
    <property type="term" value="C:cytosol"/>
    <property type="evidence" value="ECO:0007669"/>
    <property type="project" value="TreeGrafter"/>
</dbReference>
<evidence type="ECO:0000313" key="11">
    <source>
        <dbReference type="EMBL" id="HCA03856.1"/>
    </source>
</evidence>
<evidence type="ECO:0000256" key="1">
    <source>
        <dbReference type="ARBA" id="ARBA00008748"/>
    </source>
</evidence>
<dbReference type="SUPFAM" id="SSF53067">
    <property type="entry name" value="Actin-like ATPase domain"/>
    <property type="match status" value="2"/>
</dbReference>
<dbReference type="PANTHER" id="PTHR21060">
    <property type="entry name" value="ACETATE KINASE"/>
    <property type="match status" value="1"/>
</dbReference>
<evidence type="ECO:0000256" key="10">
    <source>
        <dbReference type="RuleBase" id="RU003835"/>
    </source>
</evidence>
<keyword evidence="3 9" id="KW-0808">Transferase</keyword>
<dbReference type="AlphaFoldDB" id="A0A3D0KK27"/>
<dbReference type="EC" id="2.7.2.1" evidence="9"/>
<feature type="binding site" evidence="9">
    <location>
        <position position="8"/>
    </location>
    <ligand>
        <name>Mg(2+)</name>
        <dbReference type="ChEBI" id="CHEBI:18420"/>
    </ligand>
</feature>
<dbReference type="InterPro" id="IPR023865">
    <property type="entry name" value="Aliphatic_acid_kinase_CS"/>
</dbReference>
<comment type="similarity">
    <text evidence="1 9 10">Belongs to the acetokinase family.</text>
</comment>
<dbReference type="GO" id="GO:0006085">
    <property type="term" value="P:acetyl-CoA biosynthetic process"/>
    <property type="evidence" value="ECO:0007669"/>
    <property type="project" value="UniProtKB-UniRule"/>
</dbReference>
<gene>
    <name evidence="9" type="primary">ackA</name>
    <name evidence="11" type="ORF">DEO68_17220</name>
</gene>
<dbReference type="InterPro" id="IPR000890">
    <property type="entry name" value="Aliphatic_acid_kin_short-chain"/>
</dbReference>
<feature type="binding site" evidence="9">
    <location>
        <begin position="344"/>
        <end position="348"/>
    </location>
    <ligand>
        <name>ATP</name>
        <dbReference type="ChEBI" id="CHEBI:30616"/>
    </ligand>
</feature>
<comment type="caution">
    <text evidence="11">The sequence shown here is derived from an EMBL/GenBank/DDBJ whole genome shotgun (WGS) entry which is preliminary data.</text>
</comment>
<keyword evidence="8 9" id="KW-0460">Magnesium</keyword>
<evidence type="ECO:0000256" key="3">
    <source>
        <dbReference type="ARBA" id="ARBA00022679"/>
    </source>
</evidence>
<reference evidence="11" key="1">
    <citation type="journal article" date="2018" name="Nat. Biotechnol.">
        <title>A standardized bacterial taxonomy based on genome phylogeny substantially revises the tree of life.</title>
        <authorList>
            <person name="Parks D.H."/>
            <person name="Chuvochina M."/>
            <person name="Waite D.W."/>
            <person name="Rinke C."/>
            <person name="Skarshewski A."/>
            <person name="Chaumeil P.A."/>
            <person name="Hugenholtz P."/>
        </authorList>
    </citation>
    <scope>NUCLEOTIDE SEQUENCE [LARGE SCALE GENOMIC DNA]</scope>
    <source>
        <strain evidence="11">UBA11284</strain>
    </source>
</reference>
<name>A0A3D0KK27_9GAMM</name>
<keyword evidence="5 9" id="KW-0547">Nucleotide-binding</keyword>
<dbReference type="PRINTS" id="PR00471">
    <property type="entry name" value="ACETATEKNASE"/>
</dbReference>
<feature type="binding site" evidence="9">
    <location>
        <begin position="299"/>
        <end position="301"/>
    </location>
    <ligand>
        <name>ATP</name>
        <dbReference type="ChEBI" id="CHEBI:30616"/>
    </ligand>
</feature>
<dbReference type="PANTHER" id="PTHR21060:SF21">
    <property type="entry name" value="ACETATE KINASE"/>
    <property type="match status" value="1"/>
</dbReference>
<evidence type="ECO:0000256" key="7">
    <source>
        <dbReference type="ARBA" id="ARBA00022840"/>
    </source>
</evidence>
<dbReference type="InterPro" id="IPR043129">
    <property type="entry name" value="ATPase_NBD"/>
</dbReference>
<accession>A0A3D0KK27</accession>
<evidence type="ECO:0000256" key="6">
    <source>
        <dbReference type="ARBA" id="ARBA00022777"/>
    </source>
</evidence>
<protein>
    <recommendedName>
        <fullName evidence="9">Acetate kinase</fullName>
        <ecNumber evidence="9">2.7.2.1</ecNumber>
    </recommendedName>
    <alternativeName>
        <fullName evidence="9">Acetokinase</fullName>
    </alternativeName>
</protein>
<dbReference type="UniPathway" id="UPA00340">
    <property type="reaction ID" value="UER00458"/>
</dbReference>
<sequence length="415" mass="44797">MQEILVLNSGSSSVKFALYHITDEDAAGGIQEALTVAYSGHFSGLATSQCRVSLAHREPGQPPHRYSLQTLEALGLTPAINHEEAITKLMAWLEQREDKSTLVAIGHRVVHGGQTYCEATRLSANDVIELEKFSSLAPLHQPHGLAPIKLLMARLPDVPQIACFDTAFHAHQPWVARQFALPREWTAKGLIRYGFHGLSYDYIQRTLPNVLPDDAPRSRVVVAHLGNGASMCAIRDGISVASSMGFTALDGLPMGTRSGALDPGVVLYLISDEKMSIEDVSALLYKRSGLLGVSGISSDMRELLASDAPEAEEAVELYCYRAAREIASLAGALGGLDQLIFTAGIGEHAAPVRARIVAQCEWLGMQLDEKANKRDACCISSASSRVGVWVIPTDEERVIASDCLALLNRADQAAF</sequence>
<dbReference type="InterPro" id="IPR004372">
    <property type="entry name" value="Ac/propionate_kinase"/>
</dbReference>
<dbReference type="Pfam" id="PF00871">
    <property type="entry name" value="Acetate_kinase"/>
    <property type="match status" value="1"/>
</dbReference>
<keyword evidence="4 9" id="KW-0479">Metal-binding</keyword>
<dbReference type="GO" id="GO:0005524">
    <property type="term" value="F:ATP binding"/>
    <property type="evidence" value="ECO:0007669"/>
    <property type="project" value="UniProtKB-KW"/>
</dbReference>
<feature type="site" description="Transition state stabilizer" evidence="9">
    <location>
        <position position="257"/>
    </location>
</feature>
<organism evidence="11">
    <name type="scientific">Halomonas campaniensis</name>
    <dbReference type="NCBI Taxonomy" id="213554"/>
    <lineage>
        <taxon>Bacteria</taxon>
        <taxon>Pseudomonadati</taxon>
        <taxon>Pseudomonadota</taxon>
        <taxon>Gammaproteobacteria</taxon>
        <taxon>Oceanospirillales</taxon>
        <taxon>Halomonadaceae</taxon>
        <taxon>Halomonas</taxon>
    </lineage>
</organism>
<feature type="binding site" evidence="9">
    <location>
        <position position="395"/>
    </location>
    <ligand>
        <name>Mg(2+)</name>
        <dbReference type="ChEBI" id="CHEBI:18420"/>
    </ligand>
</feature>